<dbReference type="SUPFAM" id="SSF69318">
    <property type="entry name" value="Integrin alpha N-terminal domain"/>
    <property type="match status" value="1"/>
</dbReference>
<keyword evidence="1" id="KW-0732">Signal</keyword>
<dbReference type="Proteomes" id="UP000638560">
    <property type="component" value="Unassembled WGS sequence"/>
</dbReference>
<accession>A0ABS0H4D7</accession>
<evidence type="ECO:0000256" key="1">
    <source>
        <dbReference type="SAM" id="SignalP"/>
    </source>
</evidence>
<gene>
    <name evidence="2" type="ORF">I0C86_30820</name>
</gene>
<feature type="signal peptide" evidence="1">
    <location>
        <begin position="1"/>
        <end position="27"/>
    </location>
</feature>
<dbReference type="Pfam" id="PF17963">
    <property type="entry name" value="Big_9"/>
    <property type="match status" value="1"/>
</dbReference>
<comment type="caution">
    <text evidence="2">The sequence shown here is derived from an EMBL/GenBank/DDBJ whole genome shotgun (WGS) entry which is preliminary data.</text>
</comment>
<proteinExistence type="predicted"/>
<dbReference type="InterPro" id="IPR028994">
    <property type="entry name" value="Integrin_alpha_N"/>
</dbReference>
<sequence>MWRGRVALITVLATVVTAGVATDGAIAAGPNASITGDLDGDGLADRVTLVDIAPDECGVVVEPGLVGGGFDLPTAHVYDDPPGAGTPDDCPDVGTMLDLRGDGSVDLMVGWSTGRPAGSEVDLLLLRDFAPSGGFLALPRPDYIGSAHLNVDLRRDIYEWSEEDRAFATYLNSPGGALVPGPMRFCGSGLAPKLADLNRSGAVDAVISYTGGCADTSSGVVVLLDSGATVQLQQSPTGTTRWTAVPQDVNADGTKDVVTRDTTTGAATYHISDGRGGFTDAPVANDDTASTIGTKKVGIPVLANDISTTTAKVTIVTPPTHGTVQVTTSQTVVYTPNGTHGSTDNFVYRLSIDGRSDNAAVAIRFRRQDPVASPPRP</sequence>
<evidence type="ECO:0000313" key="2">
    <source>
        <dbReference type="EMBL" id="MBF9133324.1"/>
    </source>
</evidence>
<keyword evidence="3" id="KW-1185">Reference proteome</keyword>
<evidence type="ECO:0008006" key="4">
    <source>
        <dbReference type="Google" id="ProtNLM"/>
    </source>
</evidence>
<dbReference type="EMBL" id="JADPUN010000265">
    <property type="protein sequence ID" value="MBF9133324.1"/>
    <property type="molecule type" value="Genomic_DNA"/>
</dbReference>
<dbReference type="RefSeq" id="WP_196204835.1">
    <property type="nucleotide sequence ID" value="NZ_JADPUN010000265.1"/>
</dbReference>
<reference evidence="2 3" key="1">
    <citation type="submission" date="2020-11" db="EMBL/GenBank/DDBJ databases">
        <title>A novel isolate from a Black sea contaminated sediment with potential to produce alkanes: Plantactinospora alkalitolerans sp. nov.</title>
        <authorList>
            <person name="Carro L."/>
            <person name="Veyisoglu A."/>
            <person name="Guven K."/>
            <person name="Schumann P."/>
            <person name="Klenk H.-P."/>
            <person name="Sahin N."/>
        </authorList>
    </citation>
    <scope>NUCLEOTIDE SEQUENCE [LARGE SCALE GENOMIC DNA]</scope>
    <source>
        <strain evidence="2 3">S1510</strain>
    </source>
</reference>
<feature type="chain" id="PRO_5045676333" description="VCBS repeat-containing protein" evidence="1">
    <location>
        <begin position="28"/>
        <end position="377"/>
    </location>
</feature>
<protein>
    <recommendedName>
        <fullName evidence="4">VCBS repeat-containing protein</fullName>
    </recommendedName>
</protein>
<organism evidence="2 3">
    <name type="scientific">Plantactinospora alkalitolerans</name>
    <dbReference type="NCBI Taxonomy" id="2789879"/>
    <lineage>
        <taxon>Bacteria</taxon>
        <taxon>Bacillati</taxon>
        <taxon>Actinomycetota</taxon>
        <taxon>Actinomycetes</taxon>
        <taxon>Micromonosporales</taxon>
        <taxon>Micromonosporaceae</taxon>
        <taxon>Plantactinospora</taxon>
    </lineage>
</organism>
<name>A0ABS0H4D7_9ACTN</name>
<dbReference type="Gene3D" id="2.60.40.3440">
    <property type="match status" value="1"/>
</dbReference>
<evidence type="ECO:0000313" key="3">
    <source>
        <dbReference type="Proteomes" id="UP000638560"/>
    </source>
</evidence>